<accession>A0ABR8DI47</accession>
<evidence type="ECO:0000313" key="1">
    <source>
        <dbReference type="EMBL" id="MBD2505448.1"/>
    </source>
</evidence>
<sequence>MLYLKSPHVRLNFLQKIIDYFTSTTVQVSLQDEEQEAQPYRNDAWVLSQTDAKAFLEVMDNPPAPSKALLSIFE</sequence>
<keyword evidence="2" id="KW-1185">Reference proteome</keyword>
<gene>
    <name evidence="1" type="ORF">H6G83_33460</name>
</gene>
<protein>
    <submittedName>
        <fullName evidence="1">Uncharacterized protein</fullName>
    </submittedName>
</protein>
<name>A0ABR8DI47_9NOST</name>
<reference evidence="1 2" key="1">
    <citation type="journal article" date="2020" name="ISME J.">
        <title>Comparative genomics reveals insights into cyanobacterial evolution and habitat adaptation.</title>
        <authorList>
            <person name="Chen M.Y."/>
            <person name="Teng W.K."/>
            <person name="Zhao L."/>
            <person name="Hu C.X."/>
            <person name="Zhou Y.K."/>
            <person name="Han B.P."/>
            <person name="Song L.R."/>
            <person name="Shu W.S."/>
        </authorList>
    </citation>
    <scope>NUCLEOTIDE SEQUENCE [LARGE SCALE GENOMIC DNA]</scope>
    <source>
        <strain evidence="1 2">FACHB-119</strain>
    </source>
</reference>
<proteinExistence type="predicted"/>
<organism evidence="1 2">
    <name type="scientific">Anabaena azotica FACHB-119</name>
    <dbReference type="NCBI Taxonomy" id="947527"/>
    <lineage>
        <taxon>Bacteria</taxon>
        <taxon>Bacillati</taxon>
        <taxon>Cyanobacteriota</taxon>
        <taxon>Cyanophyceae</taxon>
        <taxon>Nostocales</taxon>
        <taxon>Nostocaceae</taxon>
        <taxon>Anabaena</taxon>
        <taxon>Anabaena azotica</taxon>
    </lineage>
</organism>
<evidence type="ECO:0000313" key="2">
    <source>
        <dbReference type="Proteomes" id="UP000661112"/>
    </source>
</evidence>
<dbReference type="Gene3D" id="1.20.890.30">
    <property type="entry name" value="VCA0319-like"/>
    <property type="match status" value="1"/>
</dbReference>
<dbReference type="Proteomes" id="UP000661112">
    <property type="component" value="Unassembled WGS sequence"/>
</dbReference>
<dbReference type="EMBL" id="JACJSG010000088">
    <property type="protein sequence ID" value="MBD2505448.1"/>
    <property type="molecule type" value="Genomic_DNA"/>
</dbReference>
<comment type="caution">
    <text evidence="1">The sequence shown here is derived from an EMBL/GenBank/DDBJ whole genome shotgun (WGS) entry which is preliminary data.</text>
</comment>
<dbReference type="RefSeq" id="WP_190480259.1">
    <property type="nucleotide sequence ID" value="NZ_JACJSG010000088.1"/>
</dbReference>